<comment type="caution">
    <text evidence="1">The sequence shown here is derived from an EMBL/GenBank/DDBJ whole genome shotgun (WGS) entry which is preliminary data.</text>
</comment>
<reference evidence="1 2" key="1">
    <citation type="submission" date="2023-07" db="EMBL/GenBank/DDBJ databases">
        <title>Sorghum-associated microbial communities from plants grown in Nebraska, USA.</title>
        <authorList>
            <person name="Schachtman D."/>
        </authorList>
    </citation>
    <scope>NUCLEOTIDE SEQUENCE [LARGE SCALE GENOMIC DNA]</scope>
    <source>
        <strain evidence="1 2">BE332</strain>
    </source>
</reference>
<dbReference type="EMBL" id="JAUSVB010000002">
    <property type="protein sequence ID" value="MDQ0373689.1"/>
    <property type="molecule type" value="Genomic_DNA"/>
</dbReference>
<dbReference type="RefSeq" id="WP_307491884.1">
    <property type="nucleotide sequence ID" value="NZ_JAUSVB010000002.1"/>
</dbReference>
<sequence length="239" mass="25337">MTTRTAQHAAALEGLDASAVPPYLDAHSALPGPRANLELVAAFAHVWGTRAPALVDALLADPDEYRRMCGTVAMAPRLLAAMSAGAQATVVAQLRERAADDSWRVREGVAMAWQLVGDADPALLRTTMAGWAADGPPLVRRAAIASLCEPRLLHDEQTLGVALAACAAATDFLAARPAGDRRAADLRTLRQALGYCWSVAIAADPARGLTAFDALTRSSDPDVAWVVRENRKKKRMPVA</sequence>
<dbReference type="Gene3D" id="1.25.10.10">
    <property type="entry name" value="Leucine-rich Repeat Variant"/>
    <property type="match status" value="1"/>
</dbReference>
<accession>A0ABU0EEM5</accession>
<name>A0ABU0EEM5_9CELL</name>
<dbReference type="InterPro" id="IPR016024">
    <property type="entry name" value="ARM-type_fold"/>
</dbReference>
<gene>
    <name evidence="1" type="ORF">J2X26_002000</name>
</gene>
<evidence type="ECO:0000313" key="2">
    <source>
        <dbReference type="Proteomes" id="UP001239626"/>
    </source>
</evidence>
<keyword evidence="2" id="KW-1185">Reference proteome</keyword>
<dbReference type="Proteomes" id="UP001239626">
    <property type="component" value="Unassembled WGS sequence"/>
</dbReference>
<dbReference type="SUPFAM" id="SSF48371">
    <property type="entry name" value="ARM repeat"/>
    <property type="match status" value="1"/>
</dbReference>
<evidence type="ECO:0000313" key="1">
    <source>
        <dbReference type="EMBL" id="MDQ0373689.1"/>
    </source>
</evidence>
<protein>
    <submittedName>
        <fullName evidence="1">Uncharacterized protein</fullName>
    </submittedName>
</protein>
<dbReference type="InterPro" id="IPR011989">
    <property type="entry name" value="ARM-like"/>
</dbReference>
<proteinExistence type="predicted"/>
<organism evidence="1 2">
    <name type="scientific">Cellulomonas humilata</name>
    <dbReference type="NCBI Taxonomy" id="144055"/>
    <lineage>
        <taxon>Bacteria</taxon>
        <taxon>Bacillati</taxon>
        <taxon>Actinomycetota</taxon>
        <taxon>Actinomycetes</taxon>
        <taxon>Micrococcales</taxon>
        <taxon>Cellulomonadaceae</taxon>
        <taxon>Cellulomonas</taxon>
    </lineage>
</organism>